<comment type="caution">
    <text evidence="1">The sequence shown here is derived from an EMBL/GenBank/DDBJ whole genome shotgun (WGS) entry which is preliminary data.</text>
</comment>
<protein>
    <submittedName>
        <fullName evidence="1">Putative orphan protein</fullName>
    </submittedName>
</protein>
<dbReference type="EMBL" id="AAOH01000002">
    <property type="protein sequence ID" value="EAR29285.1"/>
    <property type="molecule type" value="Genomic_DNA"/>
</dbReference>
<dbReference type="STRING" id="87626.PTD2_10734"/>
<dbReference type="OrthoDB" id="6314644at2"/>
<accession>A4C5N1</accession>
<reference evidence="1 2" key="1">
    <citation type="submission" date="2006-02" db="EMBL/GenBank/DDBJ databases">
        <authorList>
            <person name="Moran M.A."/>
            <person name="Kjelleberg S."/>
            <person name="Egan S."/>
            <person name="Saunders N."/>
            <person name="Thomas T."/>
            <person name="Ferriera S."/>
            <person name="Johnson J."/>
            <person name="Kravitz S."/>
            <person name="Halpern A."/>
            <person name="Remington K."/>
            <person name="Beeson K."/>
            <person name="Tran B."/>
            <person name="Rogers Y.-H."/>
            <person name="Friedman R."/>
            <person name="Venter J.C."/>
        </authorList>
    </citation>
    <scope>NUCLEOTIDE SEQUENCE [LARGE SCALE GENOMIC DNA]</scope>
    <source>
        <strain evidence="1 2">D2</strain>
    </source>
</reference>
<dbReference type="Proteomes" id="UP000006201">
    <property type="component" value="Unassembled WGS sequence"/>
</dbReference>
<keyword evidence="2" id="KW-1185">Reference proteome</keyword>
<evidence type="ECO:0000313" key="1">
    <source>
        <dbReference type="EMBL" id="EAR29285.1"/>
    </source>
</evidence>
<evidence type="ECO:0000313" key="2">
    <source>
        <dbReference type="Proteomes" id="UP000006201"/>
    </source>
</evidence>
<proteinExistence type="predicted"/>
<dbReference type="AlphaFoldDB" id="A4C5N1"/>
<dbReference type="RefSeq" id="WP_009837160.1">
    <property type="nucleotide sequence ID" value="NZ_AAOH01000002.1"/>
</dbReference>
<dbReference type="HOGENOM" id="CLU_1487865_0_0_6"/>
<sequence>MTYIVFLCVILLIAVFATYTVVENNRKKAEAFKKQQFNDRVKYVTENYKKQISLYAEAKLIRPKHVPMMQAVVNNFFVVQPHSESNLILMEVCLENLTNVLASEMAKSHVTGNKDQLAERILNFVSELPTGRDFNKIFYEQLLPGLVTSLKSADVLNEATIEALSAEENEAQTEEKSSTTN</sequence>
<organism evidence="1 2">
    <name type="scientific">Pseudoalteromonas tunicata D2</name>
    <dbReference type="NCBI Taxonomy" id="87626"/>
    <lineage>
        <taxon>Bacteria</taxon>
        <taxon>Pseudomonadati</taxon>
        <taxon>Pseudomonadota</taxon>
        <taxon>Gammaproteobacteria</taxon>
        <taxon>Alteromonadales</taxon>
        <taxon>Pseudoalteromonadaceae</taxon>
        <taxon>Pseudoalteromonas</taxon>
    </lineage>
</organism>
<dbReference type="eggNOG" id="ENOG5030TTZ">
    <property type="taxonomic scope" value="Bacteria"/>
</dbReference>
<name>A4C5N1_9GAMM</name>
<gene>
    <name evidence="1" type="ORF">PTD2_10734</name>
</gene>